<feature type="signal peptide" evidence="2">
    <location>
        <begin position="1"/>
        <end position="16"/>
    </location>
</feature>
<feature type="compositionally biased region" description="Basic and acidic residues" evidence="1">
    <location>
        <begin position="23"/>
        <end position="39"/>
    </location>
</feature>
<dbReference type="GeneID" id="114438328"/>
<dbReference type="InParanoid" id="A0A6P7IAX8"/>
<protein>
    <submittedName>
        <fullName evidence="4">Uncharacterized protein LOC114438328</fullName>
    </submittedName>
</protein>
<dbReference type="Proteomes" id="UP000515145">
    <property type="component" value="Chromosome 1"/>
</dbReference>
<evidence type="ECO:0000256" key="2">
    <source>
        <dbReference type="SAM" id="SignalP"/>
    </source>
</evidence>
<feature type="region of interest" description="Disordered" evidence="1">
    <location>
        <begin position="15"/>
        <end position="142"/>
    </location>
</feature>
<accession>A0A6P7IAX8</accession>
<evidence type="ECO:0000313" key="4">
    <source>
        <dbReference type="RefSeq" id="XP_028265385.1"/>
    </source>
</evidence>
<sequence>MQVLFIAAALLSAVAAQPNPWKPWKDEKFPPSGRPRLDADSELVTLGPEDGDKGESGDGSEENSAPPVWRGERAHGLAHKPTKRPEKGHTHGPKNRTDSQTGTTTAPIRSKRQAPGLSTFGPHRRPGKPEGPPHGKWPGPKVLSPVFKVENVTFQKVADVSLKEGENLFLMPKHGGRGPHQHKSGERGPPVNGQYVKLVYNSTAPDKVFLEYGVFNHMSPAMAGEEDDP</sequence>
<proteinExistence type="predicted"/>
<feature type="compositionally biased region" description="Polar residues" evidence="1">
    <location>
        <begin position="98"/>
        <end position="107"/>
    </location>
</feature>
<organism evidence="3 4">
    <name type="scientific">Parambassis ranga</name>
    <name type="common">Indian glassy fish</name>
    <dbReference type="NCBI Taxonomy" id="210632"/>
    <lineage>
        <taxon>Eukaryota</taxon>
        <taxon>Metazoa</taxon>
        <taxon>Chordata</taxon>
        <taxon>Craniata</taxon>
        <taxon>Vertebrata</taxon>
        <taxon>Euteleostomi</taxon>
        <taxon>Actinopterygii</taxon>
        <taxon>Neopterygii</taxon>
        <taxon>Teleostei</taxon>
        <taxon>Neoteleostei</taxon>
        <taxon>Acanthomorphata</taxon>
        <taxon>Ovalentaria</taxon>
        <taxon>Ambassidae</taxon>
        <taxon>Parambassis</taxon>
    </lineage>
</organism>
<name>A0A6P7IAX8_9TELE</name>
<evidence type="ECO:0000256" key="1">
    <source>
        <dbReference type="SAM" id="MobiDB-lite"/>
    </source>
</evidence>
<keyword evidence="2" id="KW-0732">Signal</keyword>
<dbReference type="RefSeq" id="XP_028265385.1">
    <property type="nucleotide sequence ID" value="XM_028409584.1"/>
</dbReference>
<keyword evidence="3" id="KW-1185">Reference proteome</keyword>
<gene>
    <name evidence="4" type="primary">LOC114438328</name>
</gene>
<feature type="chain" id="PRO_5027814066" evidence="2">
    <location>
        <begin position="17"/>
        <end position="229"/>
    </location>
</feature>
<reference evidence="4" key="1">
    <citation type="submission" date="2025-08" db="UniProtKB">
        <authorList>
            <consortium name="RefSeq"/>
        </authorList>
    </citation>
    <scope>IDENTIFICATION</scope>
</reference>
<dbReference type="AlphaFoldDB" id="A0A6P7IAX8"/>
<dbReference type="OrthoDB" id="8961760at2759"/>
<evidence type="ECO:0000313" key="3">
    <source>
        <dbReference type="Proteomes" id="UP000515145"/>
    </source>
</evidence>